<dbReference type="InterPro" id="IPR011990">
    <property type="entry name" value="TPR-like_helical_dom_sf"/>
</dbReference>
<dbReference type="PANTHER" id="PTHR42878">
    <property type="entry name" value="TWO-COMPONENT HISTIDINE KINASE"/>
    <property type="match status" value="1"/>
</dbReference>
<dbReference type="SMART" id="SM00388">
    <property type="entry name" value="HisKA"/>
    <property type="match status" value="1"/>
</dbReference>
<feature type="domain" description="Histidine kinase" evidence="12">
    <location>
        <begin position="416"/>
        <end position="630"/>
    </location>
</feature>
<dbReference type="Pfam" id="PF02518">
    <property type="entry name" value="HATPase_c"/>
    <property type="match status" value="1"/>
</dbReference>
<sequence length="630" mass="72187">MYFAEITHDIAEGEGDSLLMVRAQNAIGWVYQQKGFNQIAIEYYKKGLAISRRNKYQDRERHILNNLGVAYNNNGQYDSALKVHFESLALREKYNDEREIAISANNIGLVYYRIKDYRKAIDFFRRSIKIKQSIGYNDGVEVTLVNLGLCYIGVGDYSQALKNFDRIIEICKTGCAKEIEINSYNGAGIAYFQMGAIEKAKESFAISNKLARQMDYKGVEVINLYYLAQIEFTKGFSEKAINYLSKSMGIAEVINYREWIRNNFELFGQIYAESKDFESAYVYQKKYDSLNRQILNEEVIRNLANVQIAYQEKENLETINLQRTELTRRTTLLVLSVIIIFLALAILILLFRNNQHRKKVNRKLSDANETIEKQNAELTNMNLVLEERVKERTQELNASNAALLKSNTELDNFIYKTSHDIRGPLATLQGMCNVALMDIEDQKSIEYFNKLGKTAQRLNEILSKLLVINQINNSLISDEPIDFESILRVAVNDQKNTENGKKICVKEEIETSLNFRSDEDLVKIIVTNLVTNAFKFHNTSERVESFVHISVARCGQEQICLQVIDNGIGIDEKVSSKIFEIFSKASDMSDTAGLGLYLVKLAVEKLEGQIKLTKTEEGHTCFSVILPYYH</sequence>
<dbReference type="eggNOG" id="COG0457">
    <property type="taxonomic scope" value="Bacteria"/>
</dbReference>
<dbReference type="eggNOG" id="COG4251">
    <property type="taxonomic scope" value="Bacteria"/>
</dbReference>
<dbReference type="PROSITE" id="PS50109">
    <property type="entry name" value="HIS_KIN"/>
    <property type="match status" value="1"/>
</dbReference>
<evidence type="ECO:0000256" key="10">
    <source>
        <dbReference type="SAM" id="Coils"/>
    </source>
</evidence>
<dbReference type="SUPFAM" id="SSF47384">
    <property type="entry name" value="Homodimeric domain of signal transducing histidine kinase"/>
    <property type="match status" value="1"/>
</dbReference>
<dbReference type="EC" id="2.7.13.3" evidence="2"/>
<feature type="transmembrane region" description="Helical" evidence="11">
    <location>
        <begin position="332"/>
        <end position="351"/>
    </location>
</feature>
<dbReference type="GO" id="GO:0030295">
    <property type="term" value="F:protein kinase activator activity"/>
    <property type="evidence" value="ECO:0007669"/>
    <property type="project" value="TreeGrafter"/>
</dbReference>
<dbReference type="GO" id="GO:0007234">
    <property type="term" value="P:osmosensory signaling via phosphorelay pathway"/>
    <property type="evidence" value="ECO:0007669"/>
    <property type="project" value="TreeGrafter"/>
</dbReference>
<keyword evidence="3" id="KW-0597">Phosphoprotein</keyword>
<dbReference type="SUPFAM" id="SSF55874">
    <property type="entry name" value="ATPase domain of HSP90 chaperone/DNA topoisomerase II/histidine kinase"/>
    <property type="match status" value="1"/>
</dbReference>
<dbReference type="Pfam" id="PF13424">
    <property type="entry name" value="TPR_12"/>
    <property type="match status" value="2"/>
</dbReference>
<evidence type="ECO:0000313" key="14">
    <source>
        <dbReference type="Proteomes" id="UP000011135"/>
    </source>
</evidence>
<dbReference type="InterPro" id="IPR050351">
    <property type="entry name" value="BphY/WalK/GraS-like"/>
</dbReference>
<evidence type="ECO:0000256" key="4">
    <source>
        <dbReference type="ARBA" id="ARBA00022679"/>
    </source>
</evidence>
<dbReference type="InterPro" id="IPR036097">
    <property type="entry name" value="HisK_dim/P_sf"/>
</dbReference>
<dbReference type="CDD" id="cd00075">
    <property type="entry name" value="HATPase"/>
    <property type="match status" value="1"/>
</dbReference>
<dbReference type="InterPro" id="IPR004358">
    <property type="entry name" value="Sig_transdc_His_kin-like_C"/>
</dbReference>
<protein>
    <recommendedName>
        <fullName evidence="2">histidine kinase</fullName>
        <ecNumber evidence="2">2.7.13.3</ecNumber>
    </recommendedName>
</protein>
<evidence type="ECO:0000256" key="2">
    <source>
        <dbReference type="ARBA" id="ARBA00012438"/>
    </source>
</evidence>
<evidence type="ECO:0000256" key="11">
    <source>
        <dbReference type="SAM" id="Phobius"/>
    </source>
</evidence>
<dbReference type="InterPro" id="IPR019734">
    <property type="entry name" value="TPR_rpt"/>
</dbReference>
<evidence type="ECO:0000256" key="1">
    <source>
        <dbReference type="ARBA" id="ARBA00000085"/>
    </source>
</evidence>
<evidence type="ECO:0000256" key="3">
    <source>
        <dbReference type="ARBA" id="ARBA00022553"/>
    </source>
</evidence>
<feature type="repeat" description="TPR" evidence="9">
    <location>
        <begin position="101"/>
        <end position="134"/>
    </location>
</feature>
<dbReference type="SMART" id="SM00387">
    <property type="entry name" value="HATPase_c"/>
    <property type="match status" value="1"/>
</dbReference>
<gene>
    <name evidence="13" type="ORF">C900_01672</name>
</gene>
<evidence type="ECO:0000256" key="6">
    <source>
        <dbReference type="ARBA" id="ARBA00022777"/>
    </source>
</evidence>
<evidence type="ECO:0000256" key="5">
    <source>
        <dbReference type="ARBA" id="ARBA00022741"/>
    </source>
</evidence>
<dbReference type="Gene3D" id="3.30.565.10">
    <property type="entry name" value="Histidine kinase-like ATPase, C-terminal domain"/>
    <property type="match status" value="1"/>
</dbReference>
<evidence type="ECO:0000256" key="7">
    <source>
        <dbReference type="ARBA" id="ARBA00022840"/>
    </source>
</evidence>
<dbReference type="Pfam" id="PF13181">
    <property type="entry name" value="TPR_8"/>
    <property type="match status" value="1"/>
</dbReference>
<dbReference type="AlphaFoldDB" id="L8JUD7"/>
<keyword evidence="10" id="KW-0175">Coiled coil</keyword>
<dbReference type="GO" id="GO:0000155">
    <property type="term" value="F:phosphorelay sensor kinase activity"/>
    <property type="evidence" value="ECO:0007669"/>
    <property type="project" value="InterPro"/>
</dbReference>
<dbReference type="EMBL" id="AMZN01000024">
    <property type="protein sequence ID" value="ELR72390.1"/>
    <property type="molecule type" value="Genomic_DNA"/>
</dbReference>
<feature type="repeat" description="TPR" evidence="9">
    <location>
        <begin position="141"/>
        <end position="174"/>
    </location>
</feature>
<keyword evidence="7" id="KW-0067">ATP-binding</keyword>
<keyword evidence="11" id="KW-0812">Transmembrane</keyword>
<evidence type="ECO:0000313" key="13">
    <source>
        <dbReference type="EMBL" id="ELR72390.1"/>
    </source>
</evidence>
<evidence type="ECO:0000256" key="9">
    <source>
        <dbReference type="PROSITE-ProRule" id="PRU00339"/>
    </source>
</evidence>
<dbReference type="PRINTS" id="PR00344">
    <property type="entry name" value="BCTRLSENSOR"/>
</dbReference>
<dbReference type="STRING" id="1237149.C900_01672"/>
<comment type="caution">
    <text evidence="13">The sequence shown here is derived from an EMBL/GenBank/DDBJ whole genome shotgun (WGS) entry which is preliminary data.</text>
</comment>
<dbReference type="Proteomes" id="UP000011135">
    <property type="component" value="Unassembled WGS sequence"/>
</dbReference>
<dbReference type="GO" id="GO:0005524">
    <property type="term" value="F:ATP binding"/>
    <property type="evidence" value="ECO:0007669"/>
    <property type="project" value="UniProtKB-KW"/>
</dbReference>
<dbReference type="Gene3D" id="1.25.40.10">
    <property type="entry name" value="Tetratricopeptide repeat domain"/>
    <property type="match status" value="2"/>
</dbReference>
<organism evidence="13 14">
    <name type="scientific">Fulvivirga imtechensis AK7</name>
    <dbReference type="NCBI Taxonomy" id="1237149"/>
    <lineage>
        <taxon>Bacteria</taxon>
        <taxon>Pseudomonadati</taxon>
        <taxon>Bacteroidota</taxon>
        <taxon>Cytophagia</taxon>
        <taxon>Cytophagales</taxon>
        <taxon>Fulvivirgaceae</taxon>
        <taxon>Fulvivirga</taxon>
    </lineage>
</organism>
<reference evidence="13 14" key="1">
    <citation type="submission" date="2012-12" db="EMBL/GenBank/DDBJ databases">
        <title>Genome assembly of Fulvivirga imtechensis AK7.</title>
        <authorList>
            <person name="Nupur N."/>
            <person name="Khatri I."/>
            <person name="Kumar R."/>
            <person name="Subramanian S."/>
            <person name="Pinnaka A."/>
        </authorList>
    </citation>
    <scope>NUCLEOTIDE SEQUENCE [LARGE SCALE GENOMIC DNA]</scope>
    <source>
        <strain evidence="13 14">AK7</strain>
    </source>
</reference>
<dbReference type="SUPFAM" id="SSF48452">
    <property type="entry name" value="TPR-like"/>
    <property type="match status" value="2"/>
</dbReference>
<keyword evidence="6" id="KW-0418">Kinase</keyword>
<keyword evidence="5" id="KW-0547">Nucleotide-binding</keyword>
<keyword evidence="4" id="KW-0808">Transferase</keyword>
<feature type="coiled-coil region" evidence="10">
    <location>
        <begin position="357"/>
        <end position="388"/>
    </location>
</feature>
<dbReference type="InterPro" id="IPR003594">
    <property type="entry name" value="HATPase_dom"/>
</dbReference>
<keyword evidence="8" id="KW-0902">Two-component regulatory system</keyword>
<keyword evidence="11" id="KW-1133">Transmembrane helix</keyword>
<keyword evidence="14" id="KW-1185">Reference proteome</keyword>
<evidence type="ECO:0000256" key="8">
    <source>
        <dbReference type="ARBA" id="ARBA00023012"/>
    </source>
</evidence>
<name>L8JUD7_9BACT</name>
<dbReference type="CDD" id="cd00082">
    <property type="entry name" value="HisKA"/>
    <property type="match status" value="1"/>
</dbReference>
<keyword evidence="11" id="KW-0472">Membrane</keyword>
<evidence type="ECO:0000259" key="12">
    <source>
        <dbReference type="PROSITE" id="PS50109"/>
    </source>
</evidence>
<accession>L8JUD7</accession>
<dbReference type="SMART" id="SM00028">
    <property type="entry name" value="TPR"/>
    <property type="match status" value="5"/>
</dbReference>
<dbReference type="InterPro" id="IPR003661">
    <property type="entry name" value="HisK_dim/P_dom"/>
</dbReference>
<comment type="catalytic activity">
    <reaction evidence="1">
        <text>ATP + protein L-histidine = ADP + protein N-phospho-L-histidine.</text>
        <dbReference type="EC" id="2.7.13.3"/>
    </reaction>
</comment>
<dbReference type="InterPro" id="IPR005467">
    <property type="entry name" value="His_kinase_dom"/>
</dbReference>
<dbReference type="GO" id="GO:0000156">
    <property type="term" value="F:phosphorelay response regulator activity"/>
    <property type="evidence" value="ECO:0007669"/>
    <property type="project" value="TreeGrafter"/>
</dbReference>
<dbReference type="PANTHER" id="PTHR42878:SF7">
    <property type="entry name" value="SENSOR HISTIDINE KINASE GLRK"/>
    <property type="match status" value="1"/>
</dbReference>
<dbReference type="Pfam" id="PF00512">
    <property type="entry name" value="HisKA"/>
    <property type="match status" value="1"/>
</dbReference>
<dbReference type="Gene3D" id="1.10.287.130">
    <property type="match status" value="1"/>
</dbReference>
<dbReference type="PROSITE" id="PS50005">
    <property type="entry name" value="TPR"/>
    <property type="match status" value="2"/>
</dbReference>
<keyword evidence="9" id="KW-0802">TPR repeat</keyword>
<proteinExistence type="predicted"/>
<dbReference type="InterPro" id="IPR036890">
    <property type="entry name" value="HATPase_C_sf"/>
</dbReference>